<evidence type="ECO:0000259" key="7">
    <source>
        <dbReference type="Pfam" id="PF12348"/>
    </source>
</evidence>
<name>A0A1R1PSC9_ZANCU</name>
<proteinExistence type="inferred from homology"/>
<dbReference type="EMBL" id="LSSK01000297">
    <property type="protein sequence ID" value="OMH83851.1"/>
    <property type="molecule type" value="Genomic_DNA"/>
</dbReference>
<dbReference type="Gene3D" id="1.25.10.10">
    <property type="entry name" value="Leucine-rich Repeat Variant"/>
    <property type="match status" value="1"/>
</dbReference>
<dbReference type="AlphaFoldDB" id="A0A1R1PSC9"/>
<reference evidence="9" key="1">
    <citation type="submission" date="2017-01" db="EMBL/GenBank/DDBJ databases">
        <authorList>
            <person name="Wang Y."/>
            <person name="White M."/>
            <person name="Kvist S."/>
            <person name="Moncalvo J.-M."/>
        </authorList>
    </citation>
    <scope>NUCLEOTIDE SEQUENCE [LARGE SCALE GENOMIC DNA]</scope>
    <source>
        <strain evidence="9">COL-18-3</strain>
    </source>
</reference>
<keyword evidence="4" id="KW-0493">Microtubule</keyword>
<feature type="compositionally biased region" description="Low complexity" evidence="6">
    <location>
        <begin position="522"/>
        <end position="534"/>
    </location>
</feature>
<dbReference type="GO" id="GO:0005819">
    <property type="term" value="C:spindle"/>
    <property type="evidence" value="ECO:0007669"/>
    <property type="project" value="UniProtKB-SubCell"/>
</dbReference>
<evidence type="ECO:0000256" key="6">
    <source>
        <dbReference type="SAM" id="MobiDB-lite"/>
    </source>
</evidence>
<keyword evidence="9" id="KW-1185">Reference proteome</keyword>
<dbReference type="GO" id="GO:0005874">
    <property type="term" value="C:microtubule"/>
    <property type="evidence" value="ECO:0007669"/>
    <property type="project" value="UniProtKB-KW"/>
</dbReference>
<organism evidence="8 9">
    <name type="scientific">Zancudomyces culisetae</name>
    <name type="common">Gut fungus</name>
    <name type="synonym">Smittium culisetae</name>
    <dbReference type="NCBI Taxonomy" id="1213189"/>
    <lineage>
        <taxon>Eukaryota</taxon>
        <taxon>Fungi</taxon>
        <taxon>Fungi incertae sedis</taxon>
        <taxon>Zoopagomycota</taxon>
        <taxon>Kickxellomycotina</taxon>
        <taxon>Harpellomycetes</taxon>
        <taxon>Harpellales</taxon>
        <taxon>Legeriomycetaceae</taxon>
        <taxon>Zancudomyces</taxon>
    </lineage>
</organism>
<feature type="compositionally biased region" description="Low complexity" evidence="6">
    <location>
        <begin position="64"/>
        <end position="79"/>
    </location>
</feature>
<protein>
    <submittedName>
        <fullName evidence="8">Protein STU1</fullName>
    </submittedName>
</protein>
<gene>
    <name evidence="8" type="ORF">AX774_g2632</name>
</gene>
<dbReference type="InterPro" id="IPR024395">
    <property type="entry name" value="CLASP_N_dom"/>
</dbReference>
<comment type="caution">
    <text evidence="8">The sequence shown here is derived from an EMBL/GenBank/DDBJ whole genome shotgun (WGS) entry which is preliminary data.</text>
</comment>
<keyword evidence="5" id="KW-0131">Cell cycle</keyword>
<evidence type="ECO:0000313" key="8">
    <source>
        <dbReference type="EMBL" id="OMH83851.1"/>
    </source>
</evidence>
<dbReference type="GO" id="GO:0051301">
    <property type="term" value="P:cell division"/>
    <property type="evidence" value="ECO:0007669"/>
    <property type="project" value="UniProtKB-KW"/>
</dbReference>
<dbReference type="Proteomes" id="UP000188320">
    <property type="component" value="Unassembled WGS sequence"/>
</dbReference>
<keyword evidence="3" id="KW-0132">Cell division</keyword>
<comment type="subcellular location">
    <subcellularLocation>
        <location evidence="1">Cytoplasm</location>
        <location evidence="1">Cytoskeleton</location>
        <location evidence="1">Spindle</location>
    </subcellularLocation>
</comment>
<evidence type="ECO:0000256" key="5">
    <source>
        <dbReference type="ARBA" id="ARBA00022776"/>
    </source>
</evidence>
<dbReference type="OrthoDB" id="46159at2759"/>
<feature type="region of interest" description="Disordered" evidence="6">
    <location>
        <begin position="55"/>
        <end position="107"/>
    </location>
</feature>
<evidence type="ECO:0000256" key="2">
    <source>
        <dbReference type="ARBA" id="ARBA00009549"/>
    </source>
</evidence>
<evidence type="ECO:0000256" key="3">
    <source>
        <dbReference type="ARBA" id="ARBA00022618"/>
    </source>
</evidence>
<comment type="similarity">
    <text evidence="2">Belongs to the CLASP family.</text>
</comment>
<feature type="domain" description="CLASP N-terminal" evidence="7">
    <location>
        <begin position="198"/>
        <end position="235"/>
    </location>
</feature>
<feature type="compositionally biased region" description="Polar residues" evidence="6">
    <location>
        <begin position="123"/>
        <end position="139"/>
    </location>
</feature>
<dbReference type="InterPro" id="IPR011989">
    <property type="entry name" value="ARM-like"/>
</dbReference>
<evidence type="ECO:0000313" key="9">
    <source>
        <dbReference type="Proteomes" id="UP000188320"/>
    </source>
</evidence>
<keyword evidence="5" id="KW-0498">Mitosis</keyword>
<evidence type="ECO:0000256" key="4">
    <source>
        <dbReference type="ARBA" id="ARBA00022701"/>
    </source>
</evidence>
<evidence type="ECO:0000256" key="1">
    <source>
        <dbReference type="ARBA" id="ARBA00004186"/>
    </source>
</evidence>
<feature type="region of interest" description="Disordered" evidence="6">
    <location>
        <begin position="123"/>
        <end position="177"/>
    </location>
</feature>
<dbReference type="Pfam" id="PF12348">
    <property type="entry name" value="CLASP_N"/>
    <property type="match status" value="1"/>
</dbReference>
<sequence length="581" mass="65111">MSINTIGSKRSLRDELKREIVGRGFGHKTPREIVEKLTQKRGLRNDVIEEITTGQQRYGGSLGRGRNQYQQRSSSRNSGFGLRTQSQLSNTLSRQEGTLSRSGGTGIFGMTKMANTLTVRTPTPVSNLQTTTSNLTGNTRRAEVRADSYGSERGILTPQRTPNHKRGMNENTGSVSSGTFGAVQPLYVDSGKRVGREIMEFGTSFEGRETEDNWQRRERAVQRLRQIVAGNATEERNIGFAKNSSIENRYFNDQPAAKLNLAATLNNYKVEIQNSPSSINNGIGDNADIFQALLAFSDNEGDEQEEVFKIAKRQLRNCNSSDQLDMYIEIATQILRTSSSIESKGVIFGFSVLKIVVKQKYADIKSINALRKAVWEVLRYRFIEGADSYSEFIRGTADHLLLSFVTTLDHNLVFEFFCDSFSRIPFPNSTSDHKYDQDLDPSRILHSTRVLSALLDLFSVFLGLYPEIHTTSTQLETMWMPILVRSAIYKKSLSVRNAAVGCIVTIKNLLGITDHDFSSALLSSSSHPLSPTLANSVEGDKERNDNEHGYEDDKQIARRVFLDCLVHSLPVDHRRTILLIL</sequence>
<feature type="region of interest" description="Disordered" evidence="6">
    <location>
        <begin position="522"/>
        <end position="550"/>
    </location>
</feature>
<feature type="compositionally biased region" description="Polar residues" evidence="6">
    <location>
        <begin position="83"/>
        <end position="102"/>
    </location>
</feature>
<accession>A0A1R1PSC9</accession>
<feature type="compositionally biased region" description="Basic and acidic residues" evidence="6">
    <location>
        <begin position="538"/>
        <end position="550"/>
    </location>
</feature>